<protein>
    <submittedName>
        <fullName evidence="2">Uncharacterized protein</fullName>
    </submittedName>
</protein>
<evidence type="ECO:0000313" key="3">
    <source>
        <dbReference type="Proteomes" id="UP001214628"/>
    </source>
</evidence>
<feature type="compositionally biased region" description="Polar residues" evidence="1">
    <location>
        <begin position="58"/>
        <end position="80"/>
    </location>
</feature>
<reference evidence="2" key="1">
    <citation type="submission" date="2023-02" db="EMBL/GenBank/DDBJ databases">
        <title>Mating type loci evolution in Malassezia.</title>
        <authorList>
            <person name="Coelho M.A."/>
        </authorList>
    </citation>
    <scope>NUCLEOTIDE SEQUENCE</scope>
    <source>
        <strain evidence="2">CBS 14136</strain>
    </source>
</reference>
<feature type="region of interest" description="Disordered" evidence="1">
    <location>
        <begin position="218"/>
        <end position="298"/>
    </location>
</feature>
<evidence type="ECO:0000313" key="2">
    <source>
        <dbReference type="EMBL" id="WFD41766.1"/>
    </source>
</evidence>
<feature type="compositionally biased region" description="Pro residues" evidence="1">
    <location>
        <begin position="277"/>
        <end position="292"/>
    </location>
</feature>
<accession>A0AAF0F2M4</accession>
<evidence type="ECO:0000256" key="1">
    <source>
        <dbReference type="SAM" id="MobiDB-lite"/>
    </source>
</evidence>
<feature type="compositionally biased region" description="Basic and acidic residues" evidence="1">
    <location>
        <begin position="238"/>
        <end position="247"/>
    </location>
</feature>
<dbReference type="AlphaFoldDB" id="A0AAF0F2M4"/>
<dbReference type="Proteomes" id="UP001214628">
    <property type="component" value="Chromosome 1"/>
</dbReference>
<feature type="compositionally biased region" description="Polar residues" evidence="1">
    <location>
        <begin position="219"/>
        <end position="236"/>
    </location>
</feature>
<dbReference type="PANTHER" id="PTHR28031:SF1">
    <property type="entry name" value="PROLINE-RICH PROTEIN HUA1"/>
    <property type="match status" value="1"/>
</dbReference>
<name>A0AAF0F2M4_9BASI</name>
<gene>
    <name evidence="2" type="ORF">MPSI1_000402</name>
</gene>
<keyword evidence="3" id="KW-1185">Reference proteome</keyword>
<dbReference type="InterPro" id="IPR038910">
    <property type="entry name" value="Hua1-like"/>
</dbReference>
<dbReference type="Gene3D" id="6.20.20.10">
    <property type="match status" value="1"/>
</dbReference>
<dbReference type="EMBL" id="CP118375">
    <property type="protein sequence ID" value="WFD41766.1"/>
    <property type="molecule type" value="Genomic_DNA"/>
</dbReference>
<proteinExistence type="predicted"/>
<dbReference type="GO" id="GO:0005737">
    <property type="term" value="C:cytoplasm"/>
    <property type="evidence" value="ECO:0007669"/>
    <property type="project" value="TreeGrafter"/>
</dbReference>
<dbReference type="PANTHER" id="PTHR28031">
    <property type="entry name" value="PROLINE-RICH PROTEIN HUA1"/>
    <property type="match status" value="1"/>
</dbReference>
<organism evidence="2 3">
    <name type="scientific">Malassezia psittaci</name>
    <dbReference type="NCBI Taxonomy" id="1821823"/>
    <lineage>
        <taxon>Eukaryota</taxon>
        <taxon>Fungi</taxon>
        <taxon>Dikarya</taxon>
        <taxon>Basidiomycota</taxon>
        <taxon>Ustilaginomycotina</taxon>
        <taxon>Malasseziomycetes</taxon>
        <taxon>Malasseziales</taxon>
        <taxon>Malasseziaceae</taxon>
        <taxon>Malassezia</taxon>
    </lineage>
</organism>
<feature type="region of interest" description="Disordered" evidence="1">
    <location>
        <begin position="15"/>
        <end position="94"/>
    </location>
</feature>
<sequence length="369" mass="39518">MEEAPPAYQEVVHNEANRLNENESAGYVTSAPSLPPRPQQPEVEQAQSQAAPSRPDPSATQSLPATLQTPDSRPSSSTHESIPVGPLPTAVPQGGHPFLYEGKLLVYPRSKPRCEKCGNTGYKGGDPNRSCSRCWRKYGRKYSGALKMAYEGSPNLSSVLQDVEIQRPLPARGQSGSILAGFNYPNNGLQPSFGWPSASYPGFASPYQVQGPNMGYLPSASQAAPSNHAGITSAAQAQEERFPEDQHNSAPPLYQQANSSSKPLPEQAYPQHQTPAAQPPFTSPQPSSPYPVPGQWGHTQAIPRPTYNWYGQLPPQGALAVAPGDPRIGGVLCPECGGTGNSNNIISMFFGEEECMRCSGAGRITEGFY</sequence>